<protein>
    <submittedName>
        <fullName evidence="1">Kinesin motor domain protein</fullName>
    </submittedName>
</protein>
<organism evidence="1 2">
    <name type="scientific">Trifolium medium</name>
    <dbReference type="NCBI Taxonomy" id="97028"/>
    <lineage>
        <taxon>Eukaryota</taxon>
        <taxon>Viridiplantae</taxon>
        <taxon>Streptophyta</taxon>
        <taxon>Embryophyta</taxon>
        <taxon>Tracheophyta</taxon>
        <taxon>Spermatophyta</taxon>
        <taxon>Magnoliopsida</taxon>
        <taxon>eudicotyledons</taxon>
        <taxon>Gunneridae</taxon>
        <taxon>Pentapetalae</taxon>
        <taxon>rosids</taxon>
        <taxon>fabids</taxon>
        <taxon>Fabales</taxon>
        <taxon>Fabaceae</taxon>
        <taxon>Papilionoideae</taxon>
        <taxon>50 kb inversion clade</taxon>
        <taxon>NPAAA clade</taxon>
        <taxon>Hologalegina</taxon>
        <taxon>IRL clade</taxon>
        <taxon>Trifolieae</taxon>
        <taxon>Trifolium</taxon>
    </lineage>
</organism>
<dbReference type="EMBL" id="LXQA010027152">
    <property type="protein sequence ID" value="MCH94365.1"/>
    <property type="molecule type" value="Genomic_DNA"/>
</dbReference>
<evidence type="ECO:0000313" key="2">
    <source>
        <dbReference type="Proteomes" id="UP000265520"/>
    </source>
</evidence>
<feature type="non-terminal residue" evidence="1">
    <location>
        <position position="74"/>
    </location>
</feature>
<keyword evidence="2" id="KW-1185">Reference proteome</keyword>
<reference evidence="1 2" key="1">
    <citation type="journal article" date="2018" name="Front. Plant Sci.">
        <title>Red Clover (Trifolium pratense) and Zigzag Clover (T. medium) - A Picture of Genomic Similarities and Differences.</title>
        <authorList>
            <person name="Dluhosova J."/>
            <person name="Istvanek J."/>
            <person name="Nedelnik J."/>
            <person name="Repkova J."/>
        </authorList>
    </citation>
    <scope>NUCLEOTIDE SEQUENCE [LARGE SCALE GENOMIC DNA]</scope>
    <source>
        <strain evidence="2">cv. 10/8</strain>
        <tissue evidence="1">Leaf</tissue>
    </source>
</reference>
<proteinExistence type="predicted"/>
<dbReference type="AlphaFoldDB" id="A0A392N5C5"/>
<gene>
    <name evidence="1" type="ORF">A2U01_0015323</name>
</gene>
<dbReference type="Proteomes" id="UP000265520">
    <property type="component" value="Unassembled WGS sequence"/>
</dbReference>
<sequence>MIDFCSNCKLLTTRFQNFYEHGERERLLTELSELRDQLLVHLQEKFTFSMKNENQDIDATQELEVCQNMNSKLL</sequence>
<name>A0A392N5C5_9FABA</name>
<comment type="caution">
    <text evidence="1">The sequence shown here is derived from an EMBL/GenBank/DDBJ whole genome shotgun (WGS) entry which is preliminary data.</text>
</comment>
<evidence type="ECO:0000313" key="1">
    <source>
        <dbReference type="EMBL" id="MCH94365.1"/>
    </source>
</evidence>
<accession>A0A392N5C5</accession>